<dbReference type="EMBL" id="BAAAQT010000005">
    <property type="protein sequence ID" value="GAA2172115.1"/>
    <property type="molecule type" value="Genomic_DNA"/>
</dbReference>
<name>A0ABP5MGG7_9MICO</name>
<dbReference type="PANTHER" id="PTHR43162:SF1">
    <property type="entry name" value="PRESTALK A DIFFERENTIATION PROTEIN A"/>
    <property type="match status" value="1"/>
</dbReference>
<sequence>MHRMHHRSMTSLIHGANGAQGGPVAAVLRASGTTVHAAVRDAAAYRGDHHPVQVDLASADSLEQAYRGVDGVFVHLPVGAPDVQLAHAHAIVAAVAAARPGRVVVSTSGYATTAGTPVGELVEGIERTGVSLAVVAPRLFLENLLLPTVVAPVRADGVLRYPIRADYRVSWASHLDVADVVARLLTDHAVTGVVGVGALPGLLGTDLAAGFAAHLRHDVTFEPQDVDAFGASIEPMFGAEGAAPVVDSYRWRAEQPDELVDEATSAQRLLGLEPRTVEAWLGDLGV</sequence>
<dbReference type="PANTHER" id="PTHR43162">
    <property type="match status" value="1"/>
</dbReference>
<gene>
    <name evidence="2" type="ORF">GCM10009846_08770</name>
</gene>
<comment type="caution">
    <text evidence="2">The sequence shown here is derived from an EMBL/GenBank/DDBJ whole genome shotgun (WGS) entry which is preliminary data.</text>
</comment>
<dbReference type="Gene3D" id="3.40.50.720">
    <property type="entry name" value="NAD(P)-binding Rossmann-like Domain"/>
    <property type="match status" value="1"/>
</dbReference>
<evidence type="ECO:0000313" key="3">
    <source>
        <dbReference type="Proteomes" id="UP001501599"/>
    </source>
</evidence>
<accession>A0ABP5MGG7</accession>
<dbReference type="Proteomes" id="UP001501599">
    <property type="component" value="Unassembled WGS sequence"/>
</dbReference>
<dbReference type="InterPro" id="IPR008030">
    <property type="entry name" value="NmrA-like"/>
</dbReference>
<dbReference type="InterPro" id="IPR051604">
    <property type="entry name" value="Ergot_Alk_Oxidoreductase"/>
</dbReference>
<protein>
    <submittedName>
        <fullName evidence="2">NmrA family NAD(P)-binding protein</fullName>
    </submittedName>
</protein>
<feature type="domain" description="NmrA-like" evidence="1">
    <location>
        <begin position="12"/>
        <end position="281"/>
    </location>
</feature>
<dbReference type="SUPFAM" id="SSF51735">
    <property type="entry name" value="NAD(P)-binding Rossmann-fold domains"/>
    <property type="match status" value="1"/>
</dbReference>
<keyword evidence="3" id="KW-1185">Reference proteome</keyword>
<organism evidence="2 3">
    <name type="scientific">Agrococcus versicolor</name>
    <dbReference type="NCBI Taxonomy" id="501482"/>
    <lineage>
        <taxon>Bacteria</taxon>
        <taxon>Bacillati</taxon>
        <taxon>Actinomycetota</taxon>
        <taxon>Actinomycetes</taxon>
        <taxon>Micrococcales</taxon>
        <taxon>Microbacteriaceae</taxon>
        <taxon>Agrococcus</taxon>
    </lineage>
</organism>
<dbReference type="Pfam" id="PF05368">
    <property type="entry name" value="NmrA"/>
    <property type="match status" value="1"/>
</dbReference>
<evidence type="ECO:0000259" key="1">
    <source>
        <dbReference type="Pfam" id="PF05368"/>
    </source>
</evidence>
<dbReference type="InterPro" id="IPR036291">
    <property type="entry name" value="NAD(P)-bd_dom_sf"/>
</dbReference>
<evidence type="ECO:0000313" key="2">
    <source>
        <dbReference type="EMBL" id="GAA2172115.1"/>
    </source>
</evidence>
<proteinExistence type="predicted"/>
<reference evidence="3" key="1">
    <citation type="journal article" date="2019" name="Int. J. Syst. Evol. Microbiol.">
        <title>The Global Catalogue of Microorganisms (GCM) 10K type strain sequencing project: providing services to taxonomists for standard genome sequencing and annotation.</title>
        <authorList>
            <consortium name="The Broad Institute Genomics Platform"/>
            <consortium name="The Broad Institute Genome Sequencing Center for Infectious Disease"/>
            <person name="Wu L."/>
            <person name="Ma J."/>
        </authorList>
    </citation>
    <scope>NUCLEOTIDE SEQUENCE [LARGE SCALE GENOMIC DNA]</scope>
    <source>
        <strain evidence="3">JCM 16026</strain>
    </source>
</reference>